<name>A0A923HUF6_9FIRM</name>
<reference evidence="3" key="2">
    <citation type="submission" date="2020-10" db="EMBL/GenBank/DDBJ databases">
        <title>Comparative genomics of the Acetobacterium genus.</title>
        <authorList>
            <person name="Marshall C."/>
            <person name="May H."/>
            <person name="Norman S."/>
        </authorList>
    </citation>
    <scope>NUCLEOTIDE SEQUENCE</scope>
    <source>
        <strain evidence="3">DER-2019</strain>
    </source>
</reference>
<dbReference type="OrthoDB" id="2356646at2"/>
<reference evidence="3" key="1">
    <citation type="submission" date="2019-10" db="EMBL/GenBank/DDBJ databases">
        <authorList>
            <person name="Ross D.E."/>
            <person name="Gulliver D."/>
        </authorList>
    </citation>
    <scope>NUCLEOTIDE SEQUENCE</scope>
    <source>
        <strain evidence="3">DER-2019</strain>
    </source>
</reference>
<feature type="domain" description="Transcobalamin-like C-terminal" evidence="2">
    <location>
        <begin position="271"/>
        <end position="348"/>
    </location>
</feature>
<dbReference type="AlphaFoldDB" id="A0A923HUF6"/>
<keyword evidence="4" id="KW-1185">Reference proteome</keyword>
<sequence>MLSVAVGCTNVTGSEANAASVVELADNTVIPDDGVITAAQFRSIAGKDRTVTFTGTSSEGIVYVWSFNGKDIKNAANQNLKVEFITQGDELNSVKAGAGNAPYGIGLKLSGDNGLITVPTLTLTLTEKWDADSGALCKQQDTALGKISAAALDNSGETTKVSFNIIETGSTYYVVGGKTIATEQTAGTGTTTGTTGSGSTNSTPATSGDAAGSTSDSSGNSATTATTNTCTLSISCSTILNNMANLTQGKASFVPSDGWILYPTETSFTTGESVHDVLQRVCRQYGIHMESKFTPAYNSAYVQGINQLYEFDCGELSGWMYNVNGWFPNYGCSQYTVKNGDVINWIYTCDLGKDVGDNSMW</sequence>
<evidence type="ECO:0000259" key="2">
    <source>
        <dbReference type="Pfam" id="PF14478"/>
    </source>
</evidence>
<accession>A0A923HUF6</accession>
<dbReference type="Gene3D" id="2.170.130.30">
    <property type="match status" value="1"/>
</dbReference>
<proteinExistence type="predicted"/>
<feature type="region of interest" description="Disordered" evidence="1">
    <location>
        <begin position="185"/>
        <end position="225"/>
    </location>
</feature>
<evidence type="ECO:0000313" key="3">
    <source>
        <dbReference type="EMBL" id="MBC3887912.1"/>
    </source>
</evidence>
<dbReference type="Proteomes" id="UP000616595">
    <property type="component" value="Unassembled WGS sequence"/>
</dbReference>
<dbReference type="Pfam" id="PF14478">
    <property type="entry name" value="DUF4430"/>
    <property type="match status" value="1"/>
</dbReference>
<comment type="caution">
    <text evidence="3">The sequence shown here is derived from an EMBL/GenBank/DDBJ whole genome shotgun (WGS) entry which is preliminary data.</text>
</comment>
<dbReference type="EMBL" id="WJBD01000005">
    <property type="protein sequence ID" value="MBC3887912.1"/>
    <property type="molecule type" value="Genomic_DNA"/>
</dbReference>
<organism evidence="3 4">
    <name type="scientific">Acetobacterium paludosum</name>
    <dbReference type="NCBI Taxonomy" id="52693"/>
    <lineage>
        <taxon>Bacteria</taxon>
        <taxon>Bacillati</taxon>
        <taxon>Bacillota</taxon>
        <taxon>Clostridia</taxon>
        <taxon>Eubacteriales</taxon>
        <taxon>Eubacteriaceae</taxon>
        <taxon>Acetobacterium</taxon>
    </lineage>
</organism>
<evidence type="ECO:0000313" key="4">
    <source>
        <dbReference type="Proteomes" id="UP000616595"/>
    </source>
</evidence>
<dbReference type="InterPro" id="IPR027954">
    <property type="entry name" value="Transcobalamin-like_C"/>
</dbReference>
<protein>
    <submittedName>
        <fullName evidence="3">DUF4430 domain-containing protein</fullName>
    </submittedName>
</protein>
<evidence type="ECO:0000256" key="1">
    <source>
        <dbReference type="SAM" id="MobiDB-lite"/>
    </source>
</evidence>
<gene>
    <name evidence="3" type="ORF">GH810_06270</name>
</gene>